<evidence type="ECO:0000256" key="4">
    <source>
        <dbReference type="ARBA" id="ARBA00023002"/>
    </source>
</evidence>
<dbReference type="PROSITE" id="PS51387">
    <property type="entry name" value="FAD_PCMH"/>
    <property type="match status" value="1"/>
</dbReference>
<keyword evidence="5" id="KW-0732">Signal</keyword>
<proteinExistence type="inferred from homology"/>
<dbReference type="PANTHER" id="PTHR42973">
    <property type="entry name" value="BINDING OXIDOREDUCTASE, PUTATIVE (AFU_ORTHOLOGUE AFUA_1G17690)-RELATED"/>
    <property type="match status" value="1"/>
</dbReference>
<dbReference type="InterPro" id="IPR036318">
    <property type="entry name" value="FAD-bd_PCMH-like_sf"/>
</dbReference>
<reference evidence="7 8" key="1">
    <citation type="submission" date="2020-03" db="EMBL/GenBank/DDBJ databases">
        <title>Draft Genome Sequence of Cudoniella acicularis.</title>
        <authorList>
            <person name="Buettner E."/>
            <person name="Kellner H."/>
        </authorList>
    </citation>
    <scope>NUCLEOTIDE SEQUENCE [LARGE SCALE GENOMIC DNA]</scope>
    <source>
        <strain evidence="7 8">DSM 108380</strain>
    </source>
</reference>
<keyword evidence="4" id="KW-0560">Oxidoreductase</keyword>
<comment type="similarity">
    <text evidence="1">Belongs to the oxygen-dependent FAD-linked oxidoreductase family.</text>
</comment>
<dbReference type="InterPro" id="IPR050416">
    <property type="entry name" value="FAD-linked_Oxidoreductase"/>
</dbReference>
<dbReference type="GO" id="GO:0071949">
    <property type="term" value="F:FAD binding"/>
    <property type="evidence" value="ECO:0007669"/>
    <property type="project" value="InterPro"/>
</dbReference>
<protein>
    <recommendedName>
        <fullName evidence="6">FAD-binding PCMH-type domain-containing protein</fullName>
    </recommendedName>
</protein>
<accession>A0A8H4RCQ8</accession>
<dbReference type="InterPro" id="IPR016166">
    <property type="entry name" value="FAD-bd_PCMH"/>
</dbReference>
<dbReference type="OrthoDB" id="407275at2759"/>
<keyword evidence="2" id="KW-0285">Flavoprotein</keyword>
<evidence type="ECO:0000313" key="8">
    <source>
        <dbReference type="Proteomes" id="UP000566819"/>
    </source>
</evidence>
<evidence type="ECO:0000256" key="2">
    <source>
        <dbReference type="ARBA" id="ARBA00022630"/>
    </source>
</evidence>
<dbReference type="Pfam" id="PF01565">
    <property type="entry name" value="FAD_binding_4"/>
    <property type="match status" value="1"/>
</dbReference>
<evidence type="ECO:0000256" key="3">
    <source>
        <dbReference type="ARBA" id="ARBA00022827"/>
    </source>
</evidence>
<dbReference type="Pfam" id="PF08031">
    <property type="entry name" value="BBE"/>
    <property type="match status" value="1"/>
</dbReference>
<evidence type="ECO:0000259" key="6">
    <source>
        <dbReference type="PROSITE" id="PS51387"/>
    </source>
</evidence>
<dbReference type="InterPro" id="IPR006094">
    <property type="entry name" value="Oxid_FAD_bind_N"/>
</dbReference>
<keyword evidence="3" id="KW-0274">FAD</keyword>
<dbReference type="InterPro" id="IPR016169">
    <property type="entry name" value="FAD-bd_PCMH_sub2"/>
</dbReference>
<evidence type="ECO:0000256" key="1">
    <source>
        <dbReference type="ARBA" id="ARBA00005466"/>
    </source>
</evidence>
<gene>
    <name evidence="7" type="ORF">G7Y89_g11962</name>
</gene>
<evidence type="ECO:0000313" key="7">
    <source>
        <dbReference type="EMBL" id="KAF4626196.1"/>
    </source>
</evidence>
<dbReference type="AlphaFoldDB" id="A0A8H4RCQ8"/>
<dbReference type="EMBL" id="JAAMPI010001202">
    <property type="protein sequence ID" value="KAF4626196.1"/>
    <property type="molecule type" value="Genomic_DNA"/>
</dbReference>
<name>A0A8H4RCQ8_9HELO</name>
<dbReference type="Gene3D" id="3.30.465.10">
    <property type="match status" value="1"/>
</dbReference>
<dbReference type="Proteomes" id="UP000566819">
    <property type="component" value="Unassembled WGS sequence"/>
</dbReference>
<dbReference type="PANTHER" id="PTHR42973:SF15">
    <property type="entry name" value="FAD-BINDING PCMH-TYPE DOMAIN-CONTAINING PROTEIN"/>
    <property type="match status" value="1"/>
</dbReference>
<dbReference type="SUPFAM" id="SSF56176">
    <property type="entry name" value="FAD-binding/transporter-associated domain-like"/>
    <property type="match status" value="1"/>
</dbReference>
<sequence length="487" mass="51832">MYILLLHLYLFLGGAFVYASPSSYDRRRATNVVTCLESHQVPYSMAGSSNWAALIKPFNLRLAYIPAVVTIPTTPDQVSSSVTCATAASLRVQAKGGGHSYASYSTGGQNGSMVISMENFSNITVDQSTFIAKVGAGQRLGNVALALYAQGQRALPHGTCPGVGIAGHALHGGYGYDSRKWGLTLDHIVALDVVLANGTQIHTTSTSYPDIFFAMRGAGDSFAIATYFYLSTVPAPSSTQYFTADLSASLSSAATAANGFVTLQNYVITTTTLTPDLTFGLYIDSEGDFNIQGWCIACSTTTTKSLLSDLLSGFKKTSPVIQNLDHDTFYAKSLVTRDVIPLSTKALTSYFTYILANQGAGPFFSIINLYGGPNSAINTPASNSSAYSDRSALWVLQNYGYTSDNLPPYDGAITTIVDDISSSITNVEGNGEYTAYLNYVDPGLSAATAAQLYYGAPTYDQLLGIKVEVDPGLLFWNPQSIGTTPAF</sequence>
<dbReference type="InterPro" id="IPR012951">
    <property type="entry name" value="BBE"/>
</dbReference>
<dbReference type="Gene3D" id="3.40.462.20">
    <property type="match status" value="1"/>
</dbReference>
<comment type="caution">
    <text evidence="7">The sequence shown here is derived from an EMBL/GenBank/DDBJ whole genome shotgun (WGS) entry which is preliminary data.</text>
</comment>
<keyword evidence="8" id="KW-1185">Reference proteome</keyword>
<feature type="signal peptide" evidence="5">
    <location>
        <begin position="1"/>
        <end position="19"/>
    </location>
</feature>
<feature type="domain" description="FAD-binding PCMH-type" evidence="6">
    <location>
        <begin position="62"/>
        <end position="235"/>
    </location>
</feature>
<evidence type="ECO:0000256" key="5">
    <source>
        <dbReference type="SAM" id="SignalP"/>
    </source>
</evidence>
<organism evidence="7 8">
    <name type="scientific">Cudoniella acicularis</name>
    <dbReference type="NCBI Taxonomy" id="354080"/>
    <lineage>
        <taxon>Eukaryota</taxon>
        <taxon>Fungi</taxon>
        <taxon>Dikarya</taxon>
        <taxon>Ascomycota</taxon>
        <taxon>Pezizomycotina</taxon>
        <taxon>Leotiomycetes</taxon>
        <taxon>Helotiales</taxon>
        <taxon>Tricladiaceae</taxon>
        <taxon>Cudoniella</taxon>
    </lineage>
</organism>
<dbReference type="GO" id="GO:0016491">
    <property type="term" value="F:oxidoreductase activity"/>
    <property type="evidence" value="ECO:0007669"/>
    <property type="project" value="UniProtKB-KW"/>
</dbReference>
<feature type="chain" id="PRO_5034678150" description="FAD-binding PCMH-type domain-containing protein" evidence="5">
    <location>
        <begin position="20"/>
        <end position="487"/>
    </location>
</feature>